<dbReference type="Proteomes" id="UP000051260">
    <property type="component" value="Unassembled WGS sequence"/>
</dbReference>
<protein>
    <submittedName>
        <fullName evidence="1">Uncharacterized protein</fullName>
    </submittedName>
</protein>
<gene>
    <name evidence="1" type="ORF">RUE5091_01500</name>
</gene>
<name>A0A0P1I7H9_9RHOB</name>
<accession>A0A0P1I7H9</accession>
<sequence length="72" mass="8258">MALTILNSTPQNCAPINYDCALGALSIHKRINLAHLLMRDACLHRPAKMRHQMSQYYTNSHHLRKKLPKIPP</sequence>
<dbReference type="AlphaFoldDB" id="A0A0P1I7H9"/>
<evidence type="ECO:0000313" key="2">
    <source>
        <dbReference type="Proteomes" id="UP000051260"/>
    </source>
</evidence>
<proteinExistence type="predicted"/>
<keyword evidence="2" id="KW-1185">Reference proteome</keyword>
<organism evidence="1 2">
    <name type="scientific">Ruegeria denitrificans</name>
    <dbReference type="NCBI Taxonomy" id="1715692"/>
    <lineage>
        <taxon>Bacteria</taxon>
        <taxon>Pseudomonadati</taxon>
        <taxon>Pseudomonadota</taxon>
        <taxon>Alphaproteobacteria</taxon>
        <taxon>Rhodobacterales</taxon>
        <taxon>Roseobacteraceae</taxon>
        <taxon>Ruegeria</taxon>
    </lineage>
</organism>
<evidence type="ECO:0000313" key="1">
    <source>
        <dbReference type="EMBL" id="CUJ95102.1"/>
    </source>
</evidence>
<dbReference type="EMBL" id="CYUD01000004">
    <property type="protein sequence ID" value="CUJ95102.1"/>
    <property type="molecule type" value="Genomic_DNA"/>
</dbReference>
<dbReference type="STRING" id="1715692.RUE5091_01500"/>
<reference evidence="2" key="1">
    <citation type="submission" date="2015-09" db="EMBL/GenBank/DDBJ databases">
        <authorList>
            <person name="Rodrigo-Torres L."/>
            <person name="Arahal D.R."/>
        </authorList>
    </citation>
    <scope>NUCLEOTIDE SEQUENCE [LARGE SCALE GENOMIC DNA]</scope>
    <source>
        <strain evidence="2">CECT 5091</strain>
    </source>
</reference>